<organism evidence="1 2">
    <name type="scientific">Rhizophagus irregularis (strain DAOM 197198w)</name>
    <name type="common">Glomus intraradices</name>
    <dbReference type="NCBI Taxonomy" id="1432141"/>
    <lineage>
        <taxon>Eukaryota</taxon>
        <taxon>Fungi</taxon>
        <taxon>Fungi incertae sedis</taxon>
        <taxon>Mucoromycota</taxon>
        <taxon>Glomeromycotina</taxon>
        <taxon>Glomeromycetes</taxon>
        <taxon>Glomerales</taxon>
        <taxon>Glomeraceae</taxon>
        <taxon>Rhizophagus</taxon>
    </lineage>
</organism>
<dbReference type="Gene3D" id="3.80.10.10">
    <property type="entry name" value="Ribonuclease Inhibitor"/>
    <property type="match status" value="1"/>
</dbReference>
<dbReference type="Proteomes" id="UP000022910">
    <property type="component" value="Unassembled WGS sequence"/>
</dbReference>
<protein>
    <recommendedName>
        <fullName evidence="3">F-box domain-containing protein</fullName>
    </recommendedName>
</protein>
<dbReference type="AlphaFoldDB" id="A0A015LFD2"/>
<dbReference type="EMBL" id="JEMT01009174">
    <property type="protein sequence ID" value="EXX78384.1"/>
    <property type="molecule type" value="Genomic_DNA"/>
</dbReference>
<evidence type="ECO:0008006" key="3">
    <source>
        <dbReference type="Google" id="ProtNLM"/>
    </source>
</evidence>
<reference evidence="1 2" key="1">
    <citation type="submission" date="2014-02" db="EMBL/GenBank/DDBJ databases">
        <title>Single nucleus genome sequencing reveals high similarity among nuclei of an endomycorrhizal fungus.</title>
        <authorList>
            <person name="Lin K."/>
            <person name="Geurts R."/>
            <person name="Zhang Z."/>
            <person name="Limpens E."/>
            <person name="Saunders D.G."/>
            <person name="Mu D."/>
            <person name="Pang E."/>
            <person name="Cao H."/>
            <person name="Cha H."/>
            <person name="Lin T."/>
            <person name="Zhou Q."/>
            <person name="Shang Y."/>
            <person name="Li Y."/>
            <person name="Ivanov S."/>
            <person name="Sharma T."/>
            <person name="Velzen R.V."/>
            <person name="Ruijter N.D."/>
            <person name="Aanen D.K."/>
            <person name="Win J."/>
            <person name="Kamoun S."/>
            <person name="Bisseling T."/>
            <person name="Huang S."/>
        </authorList>
    </citation>
    <scope>NUCLEOTIDE SEQUENCE [LARGE SCALE GENOMIC DNA]</scope>
    <source>
        <strain evidence="2">DAOM197198w</strain>
    </source>
</reference>
<dbReference type="SUPFAM" id="SSF52047">
    <property type="entry name" value="RNI-like"/>
    <property type="match status" value="1"/>
</dbReference>
<sequence>MAKLNKDILFLIFEELQVDSKTLFSCLMVNKIWCETVTPILWRNPWCYEINYSNKNYLFMIIASYLSDDTKEFLTRQGIQLPSVSFQPLLFDYLSFCRSINVKTLNTITSIGSSLAYNQFLLQQEFYCLFMKKFPELKCLDMNLINHQIFYLPEAKTRLESLCELKCDTSIDPSYFYGLARICQYIQRLIIAVNIVPKSNSGIAKLIEVQKNLKYFEWTDDFDGDYFTDDPYKEIFLELEKKASFLNHLKLFFLYIDSFDYTIMQSLLPKLHNIKTLKTNEFYFIGFTADERSMLNTLVYNDLEILNIDYITIGETSIIIENSGGHLKEVSLKPYDFIYSQDNFSDESLIFIRKIYENCPLIEYLSLALMPSKNHFIEFEKLLQVCQNLKSLLLITSNFYMQRTDEEILENRKEILKILIKSAPTNLREIRFFNDFNISLEVLEEFFEKWRGRPALSILTSNFTYEGKDYKNLIDKYKNNGVIKNFKYVSYVYVEDMNYKI</sequence>
<dbReference type="HOGENOM" id="CLU_028913_8_1_1"/>
<evidence type="ECO:0000313" key="1">
    <source>
        <dbReference type="EMBL" id="EXX78384.1"/>
    </source>
</evidence>
<evidence type="ECO:0000313" key="2">
    <source>
        <dbReference type="Proteomes" id="UP000022910"/>
    </source>
</evidence>
<accession>A0A015LFD2</accession>
<dbReference type="InterPro" id="IPR032675">
    <property type="entry name" value="LRR_dom_sf"/>
</dbReference>
<proteinExistence type="predicted"/>
<dbReference type="OrthoDB" id="2310233at2759"/>
<keyword evidence="2" id="KW-1185">Reference proteome</keyword>
<gene>
    <name evidence="1" type="ORF">RirG_015470</name>
</gene>
<comment type="caution">
    <text evidence="1">The sequence shown here is derived from an EMBL/GenBank/DDBJ whole genome shotgun (WGS) entry which is preliminary data.</text>
</comment>
<name>A0A015LFD2_RHIIW</name>